<comment type="caution">
    <text evidence="2">The sequence shown here is derived from an EMBL/GenBank/DDBJ whole genome shotgun (WGS) entry which is preliminary data.</text>
</comment>
<name>A0A5S4GS04_9ACTN</name>
<feature type="domain" description="DUF4132" evidence="1">
    <location>
        <begin position="828"/>
        <end position="1013"/>
    </location>
</feature>
<gene>
    <name evidence="2" type="ORF">ETD96_22335</name>
</gene>
<dbReference type="EMBL" id="VCKZ01000168">
    <property type="protein sequence ID" value="TMR35745.1"/>
    <property type="molecule type" value="Genomic_DNA"/>
</dbReference>
<dbReference type="Proteomes" id="UP000305238">
    <property type="component" value="Unassembled WGS sequence"/>
</dbReference>
<reference evidence="2 3" key="1">
    <citation type="submission" date="2019-05" db="EMBL/GenBank/DDBJ databases">
        <title>Draft genome sequence of Actinomadura geliboluensis A8036.</title>
        <authorList>
            <person name="Saricaoglu S."/>
            <person name="Isik K."/>
        </authorList>
    </citation>
    <scope>NUCLEOTIDE SEQUENCE [LARGE SCALE GENOMIC DNA]</scope>
    <source>
        <strain evidence="2 3">A8036</strain>
    </source>
</reference>
<evidence type="ECO:0000259" key="1">
    <source>
        <dbReference type="Pfam" id="PF13569"/>
    </source>
</evidence>
<protein>
    <submittedName>
        <fullName evidence="2">DUF4132 domain-containing protein</fullName>
    </submittedName>
</protein>
<dbReference type="AlphaFoldDB" id="A0A5S4GS04"/>
<dbReference type="Pfam" id="PF13569">
    <property type="entry name" value="DUF4132"/>
    <property type="match status" value="1"/>
</dbReference>
<organism evidence="2 3">
    <name type="scientific">Actinomadura geliboluensis</name>
    <dbReference type="NCBI Taxonomy" id="882440"/>
    <lineage>
        <taxon>Bacteria</taxon>
        <taxon>Bacillati</taxon>
        <taxon>Actinomycetota</taxon>
        <taxon>Actinomycetes</taxon>
        <taxon>Streptosporangiales</taxon>
        <taxon>Thermomonosporaceae</taxon>
        <taxon>Actinomadura</taxon>
    </lineage>
</organism>
<evidence type="ECO:0000313" key="2">
    <source>
        <dbReference type="EMBL" id="TMR35745.1"/>
    </source>
</evidence>
<dbReference type="OrthoDB" id="4554725at2"/>
<accession>A0A5S4GS04</accession>
<proteinExistence type="predicted"/>
<dbReference type="InterPro" id="IPR025406">
    <property type="entry name" value="DUF4132"/>
</dbReference>
<dbReference type="RefSeq" id="WP_138638423.1">
    <property type="nucleotide sequence ID" value="NZ_VCKZ01000168.1"/>
</dbReference>
<keyword evidence="3" id="KW-1185">Reference proteome</keyword>
<evidence type="ECO:0000313" key="3">
    <source>
        <dbReference type="Proteomes" id="UP000305238"/>
    </source>
</evidence>
<sequence>MEDQPPGEDVLTIPDVWRRALHARRGGAPGPKIKVDPAAPRAVRSLVEETGGAVEALLEGGAGDAALAEAARRHLDGAEDPAGAGAIAAVTVMGVGGQARKEEVHRAFTDAWIAEHGLAFAACALVELIRTRAVREGDGPWRGSRVGAVRRERDADLGTMLTDDLRRVRGLLAAADDDEHARAVDRLAAYRSTRAARWIVSYMVPDRQDWVEECCADPGDLGPWSGSSQRLALLTFGKASQLATTPGFYWGDPSRALLATMLDGIGPDVLPFLLQEAATANLDSADRRRIFEAIAVLPTDEAFQALLDRLDRKHARVAVIEAARRFPVRALRLLARAGADDLLAGHAAAHAELVAAVLPGLPDDVAAAVERVTAASARVPDAAPDELPAVLAAPPWRDPRRPVLTGLTPPAPRLAWRDGERREWLETDLERHVGRPADPDWEAIAEGYTAGDHKIAPLQLMCYGPEDVVRPLLPGYEGLIRRFAHVWMRPLAARYELDALPAALRTARPNPETCADPLMPYLDADVALLMAEGLVKRGNRLRPARRWFDRHGLAAVPLLVPAALAAKAKDWRGAETALRHVLAAHGLPAVVDAARAAHGDEAADAVEELLSLAPTETGLAQPVKTGTWVDPAPLPQVLLRGRDRALPPDAVRALIELLTLDAPHGMDELAAACEPGSVAEFGWALFQQWLDAGKPSRDGWALRQLGRTGDDGTVRRLTPIIRAWPGEGGHKNAVTGLGVLGEIGTDVALMHLHGIAQKVKFKGLQVEAQARIRQVADRLGLTTEELGDRLVPGFGLDADGGMVLDYGPRRFTVGFDEQLKPFVTDEDGKRRKALPKPGAKDDPELAPAAYKAFTDLKKDVRTAAADQIRRLERAMVTQRRWAPDDFSAFIVRHPLVRHIARRLLWVAYGGEGDATAATAFRVAEDGTFADAEDDAFDLPASAQVGLMHPARPGTDVEAWAEVFADYEILQPFPQLGRPVHVLTEAERESGRLERFEGLKVPFGKVLGLVKLGWERGEPQDAGGERWISRRVAGDRYVVIDLDPGISVGAVDATGDHQVLDYVWFATEPGDFWPSKGTPLTFGELDAVTASEILADLTTLAEAAQA</sequence>